<comment type="catalytic activity">
    <reaction evidence="4">
        <text>L-alanine = D-alanine</text>
        <dbReference type="Rhea" id="RHEA:20249"/>
        <dbReference type="ChEBI" id="CHEBI:57416"/>
        <dbReference type="ChEBI" id="CHEBI:57972"/>
        <dbReference type="EC" id="5.1.1.1"/>
    </reaction>
</comment>
<evidence type="ECO:0000256" key="4">
    <source>
        <dbReference type="HAMAP-Rule" id="MF_01201"/>
    </source>
</evidence>
<name>A0A328UE28_9FIRM</name>
<dbReference type="InterPro" id="IPR020622">
    <property type="entry name" value="Ala_racemase_pyridoxalP-BS"/>
</dbReference>
<dbReference type="HAMAP" id="MF_01201">
    <property type="entry name" value="Ala_racemase"/>
    <property type="match status" value="1"/>
</dbReference>
<sequence length="396" mass="43622">MSIIDLKRTWAEIDLEALAHNFHEIKARLKPQTKICCVVKADGYGHGAVVLCKEYEELGADWFAVSNLEEASQLRAGGIRLPILILGYTPPAMAGQLDALKVSQAVYSLDYARELSRCAVRMDVQIKSHIKVDTGMSRIGFFYQHPDQDGKALEEMAAACRLPGLVSEGIFTHFAAADEGEAGRAYTQAQYHAFCGAIDALAGRGITFTIRHCANSAAVLDYPEYQLDMVRPGIILYGLSPSTQMRCRMDYRPVMTLKSVLSMVKEIQPGVSVSYGRRFTASRPMTVGTVPIGYADGYPRALCDQGAYVLVHGRPVPIIGRICMDQLMVDLTGLQDVRTEDEVELFGLGISAGELAEKLGTISYELLCNVSKRVPRVYWKNGASVERLDYICDGFE</sequence>
<keyword evidence="2 4" id="KW-0663">Pyridoxal phosphate</keyword>
<feature type="binding site" evidence="4 6">
    <location>
        <position position="324"/>
    </location>
    <ligand>
        <name>substrate</name>
    </ligand>
</feature>
<dbReference type="UniPathway" id="UPA00042">
    <property type="reaction ID" value="UER00497"/>
</dbReference>
<feature type="binding site" evidence="4 6">
    <location>
        <position position="138"/>
    </location>
    <ligand>
        <name>substrate</name>
    </ligand>
</feature>
<keyword evidence="9" id="KW-1185">Reference proteome</keyword>
<dbReference type="EC" id="5.1.1.1" evidence="4"/>
<comment type="cofactor">
    <cofactor evidence="1 4 5">
        <name>pyridoxal 5'-phosphate</name>
        <dbReference type="ChEBI" id="CHEBI:597326"/>
    </cofactor>
</comment>
<dbReference type="InterPro" id="IPR029066">
    <property type="entry name" value="PLP-binding_barrel"/>
</dbReference>
<protein>
    <recommendedName>
        <fullName evidence="4">Alanine racemase</fullName>
        <ecNumber evidence="4">5.1.1.1</ecNumber>
    </recommendedName>
</protein>
<dbReference type="PROSITE" id="PS00395">
    <property type="entry name" value="ALANINE_RACEMASE"/>
    <property type="match status" value="1"/>
</dbReference>
<dbReference type="GO" id="GO:0005829">
    <property type="term" value="C:cytosol"/>
    <property type="evidence" value="ECO:0007669"/>
    <property type="project" value="TreeGrafter"/>
</dbReference>
<dbReference type="Gene3D" id="2.40.37.10">
    <property type="entry name" value="Lyase, Ornithine Decarboxylase, Chain A, domain 1"/>
    <property type="match status" value="1"/>
</dbReference>
<dbReference type="PANTHER" id="PTHR30511">
    <property type="entry name" value="ALANINE RACEMASE"/>
    <property type="match status" value="1"/>
</dbReference>
<dbReference type="FunFam" id="3.20.20.10:FF:000002">
    <property type="entry name" value="Alanine racemase"/>
    <property type="match status" value="1"/>
</dbReference>
<dbReference type="GO" id="GO:0030632">
    <property type="term" value="P:D-alanine biosynthetic process"/>
    <property type="evidence" value="ECO:0007669"/>
    <property type="project" value="UniProtKB-UniRule"/>
</dbReference>
<feature type="domain" description="Alanine racemase C-terminal" evidence="7">
    <location>
        <begin position="254"/>
        <end position="379"/>
    </location>
</feature>
<dbReference type="PRINTS" id="PR00992">
    <property type="entry name" value="ALARACEMASE"/>
</dbReference>
<comment type="pathway">
    <text evidence="4">Amino-acid biosynthesis; D-alanine biosynthesis; D-alanine from L-alanine: step 1/1.</text>
</comment>
<comment type="function">
    <text evidence="4">Catalyzes the interconversion of L-alanine and D-alanine. May also act on other amino acids.</text>
</comment>
<dbReference type="InterPro" id="IPR009006">
    <property type="entry name" value="Ala_racemase/Decarboxylase_C"/>
</dbReference>
<feature type="modified residue" description="N6-(pyridoxal phosphate)lysine" evidence="4 5">
    <location>
        <position position="40"/>
    </location>
</feature>
<evidence type="ECO:0000256" key="1">
    <source>
        <dbReference type="ARBA" id="ARBA00001933"/>
    </source>
</evidence>
<dbReference type="GO" id="GO:0008784">
    <property type="term" value="F:alanine racemase activity"/>
    <property type="evidence" value="ECO:0007669"/>
    <property type="project" value="UniProtKB-UniRule"/>
</dbReference>
<dbReference type="InterPro" id="IPR011079">
    <property type="entry name" value="Ala_racemase_C"/>
</dbReference>
<dbReference type="InterPro" id="IPR000821">
    <property type="entry name" value="Ala_racemase"/>
</dbReference>
<dbReference type="SUPFAM" id="SSF50621">
    <property type="entry name" value="Alanine racemase C-terminal domain-like"/>
    <property type="match status" value="1"/>
</dbReference>
<dbReference type="EMBL" id="QLYR01000002">
    <property type="protein sequence ID" value="RAQ29876.1"/>
    <property type="molecule type" value="Genomic_DNA"/>
</dbReference>
<evidence type="ECO:0000256" key="2">
    <source>
        <dbReference type="ARBA" id="ARBA00022898"/>
    </source>
</evidence>
<dbReference type="CDD" id="cd00430">
    <property type="entry name" value="PLPDE_III_AR"/>
    <property type="match status" value="1"/>
</dbReference>
<evidence type="ECO:0000256" key="5">
    <source>
        <dbReference type="PIRSR" id="PIRSR600821-50"/>
    </source>
</evidence>
<reference evidence="8 9" key="1">
    <citation type="submission" date="2018-06" db="EMBL/GenBank/DDBJ databases">
        <title>Noncontiguous genome sequence of Ruminococcaceae bacterium ASD2818.</title>
        <authorList>
            <person name="Chaplin A.V."/>
            <person name="Sokolova S.R."/>
            <person name="Kochetkova T.O."/>
            <person name="Goltsov A.Y."/>
            <person name="Trofimov D.Y."/>
            <person name="Efimov B.A."/>
        </authorList>
    </citation>
    <scope>NUCLEOTIDE SEQUENCE [LARGE SCALE GENOMIC DNA]</scope>
    <source>
        <strain evidence="8 9">ASD2818</strain>
    </source>
</reference>
<dbReference type="InterPro" id="IPR001608">
    <property type="entry name" value="Ala_racemase_N"/>
</dbReference>
<dbReference type="Gene3D" id="3.20.20.10">
    <property type="entry name" value="Alanine racemase"/>
    <property type="match status" value="1"/>
</dbReference>
<evidence type="ECO:0000313" key="8">
    <source>
        <dbReference type="EMBL" id="RAQ29876.1"/>
    </source>
</evidence>
<gene>
    <name evidence="8" type="primary">alr</name>
    <name evidence="8" type="ORF">DPQ25_06205</name>
</gene>
<dbReference type="NCBIfam" id="TIGR00492">
    <property type="entry name" value="alr"/>
    <property type="match status" value="1"/>
</dbReference>
<evidence type="ECO:0000259" key="7">
    <source>
        <dbReference type="SMART" id="SM01005"/>
    </source>
</evidence>
<dbReference type="Proteomes" id="UP000249377">
    <property type="component" value="Unassembled WGS sequence"/>
</dbReference>
<organism evidence="8 9">
    <name type="scientific">Hydrogeniiclostridium mannosilyticum</name>
    <dbReference type="NCBI Taxonomy" id="2764322"/>
    <lineage>
        <taxon>Bacteria</taxon>
        <taxon>Bacillati</taxon>
        <taxon>Bacillota</taxon>
        <taxon>Clostridia</taxon>
        <taxon>Eubacteriales</taxon>
        <taxon>Acutalibacteraceae</taxon>
        <taxon>Hydrogeniiclostridium</taxon>
    </lineage>
</organism>
<dbReference type="Pfam" id="PF01168">
    <property type="entry name" value="Ala_racemase_N"/>
    <property type="match status" value="1"/>
</dbReference>
<accession>A0A328UE28</accession>
<feature type="active site" description="Proton acceptor; specific for D-alanine" evidence="4">
    <location>
        <position position="40"/>
    </location>
</feature>
<dbReference type="PANTHER" id="PTHR30511:SF0">
    <property type="entry name" value="ALANINE RACEMASE, CATABOLIC-RELATED"/>
    <property type="match status" value="1"/>
</dbReference>
<comment type="caution">
    <text evidence="8">The sequence shown here is derived from an EMBL/GenBank/DDBJ whole genome shotgun (WGS) entry which is preliminary data.</text>
</comment>
<dbReference type="SUPFAM" id="SSF51419">
    <property type="entry name" value="PLP-binding barrel"/>
    <property type="match status" value="1"/>
</dbReference>
<evidence type="ECO:0000256" key="6">
    <source>
        <dbReference type="PIRSR" id="PIRSR600821-52"/>
    </source>
</evidence>
<feature type="active site" description="Proton acceptor; specific for L-alanine" evidence="4">
    <location>
        <position position="275"/>
    </location>
</feature>
<dbReference type="RefSeq" id="WP_112332293.1">
    <property type="nucleotide sequence ID" value="NZ_QLYR01000002.1"/>
</dbReference>
<evidence type="ECO:0000256" key="3">
    <source>
        <dbReference type="ARBA" id="ARBA00023235"/>
    </source>
</evidence>
<dbReference type="Pfam" id="PF00842">
    <property type="entry name" value="Ala_racemase_C"/>
    <property type="match status" value="1"/>
</dbReference>
<proteinExistence type="inferred from homology"/>
<evidence type="ECO:0000313" key="9">
    <source>
        <dbReference type="Proteomes" id="UP000249377"/>
    </source>
</evidence>
<dbReference type="GO" id="GO:0030170">
    <property type="term" value="F:pyridoxal phosphate binding"/>
    <property type="evidence" value="ECO:0007669"/>
    <property type="project" value="UniProtKB-UniRule"/>
</dbReference>
<keyword evidence="3 4" id="KW-0413">Isomerase</keyword>
<dbReference type="AlphaFoldDB" id="A0A328UE28"/>
<dbReference type="SMART" id="SM01005">
    <property type="entry name" value="Ala_racemase_C"/>
    <property type="match status" value="1"/>
</dbReference>
<comment type="similarity">
    <text evidence="4">Belongs to the alanine racemase family.</text>
</comment>